<dbReference type="InterPro" id="IPR036397">
    <property type="entry name" value="RNaseH_sf"/>
</dbReference>
<protein>
    <submittedName>
        <fullName evidence="16">Reverse transcriptase domain-containing protein</fullName>
    </submittedName>
</protein>
<accession>A0ABQ4WU22</accession>
<evidence type="ECO:0000256" key="6">
    <source>
        <dbReference type="ARBA" id="ARBA00022750"/>
    </source>
</evidence>
<evidence type="ECO:0000256" key="3">
    <source>
        <dbReference type="ARBA" id="ARBA00022695"/>
    </source>
</evidence>
<keyword evidence="6" id="KW-0064">Aspartyl protease</keyword>
<keyword evidence="4" id="KW-0540">Nuclease</keyword>
<evidence type="ECO:0000256" key="12">
    <source>
        <dbReference type="ARBA" id="ARBA00022932"/>
    </source>
</evidence>
<evidence type="ECO:0000259" key="15">
    <source>
        <dbReference type="PROSITE" id="PS50994"/>
    </source>
</evidence>
<dbReference type="InterPro" id="IPR041373">
    <property type="entry name" value="RT_RNaseH"/>
</dbReference>
<dbReference type="CDD" id="cd09274">
    <property type="entry name" value="RNase_HI_RT_Ty3"/>
    <property type="match status" value="1"/>
</dbReference>
<dbReference type="Pfam" id="PF17917">
    <property type="entry name" value="RT_RNaseH"/>
    <property type="match status" value="1"/>
</dbReference>
<evidence type="ECO:0000256" key="9">
    <source>
        <dbReference type="ARBA" id="ARBA00022842"/>
    </source>
</evidence>
<keyword evidence="7" id="KW-0255">Endonuclease</keyword>
<keyword evidence="3" id="KW-0548">Nucleotidyltransferase</keyword>
<evidence type="ECO:0000256" key="4">
    <source>
        <dbReference type="ARBA" id="ARBA00022722"/>
    </source>
</evidence>
<dbReference type="PANTHER" id="PTHR37984:SF5">
    <property type="entry name" value="PROTEIN NYNRIN-LIKE"/>
    <property type="match status" value="1"/>
</dbReference>
<dbReference type="SUPFAM" id="SSF56672">
    <property type="entry name" value="DNA/RNA polymerases"/>
    <property type="match status" value="1"/>
</dbReference>
<keyword evidence="12" id="KW-0239">DNA-directed DNA polymerase</keyword>
<dbReference type="InterPro" id="IPR050951">
    <property type="entry name" value="Retrovirus_Pol_polyprotein"/>
</dbReference>
<dbReference type="Pfam" id="PF17921">
    <property type="entry name" value="Integrase_H2C2"/>
    <property type="match status" value="1"/>
</dbReference>
<gene>
    <name evidence="16" type="ORF">Tco_0629523</name>
</gene>
<dbReference type="InterPro" id="IPR056924">
    <property type="entry name" value="SH3_Tf2-1"/>
</dbReference>
<feature type="non-terminal residue" evidence="16">
    <location>
        <position position="1"/>
    </location>
</feature>
<dbReference type="SUPFAM" id="SSF53098">
    <property type="entry name" value="Ribonuclease H-like"/>
    <property type="match status" value="1"/>
</dbReference>
<evidence type="ECO:0000256" key="7">
    <source>
        <dbReference type="ARBA" id="ARBA00022759"/>
    </source>
</evidence>
<evidence type="ECO:0000256" key="2">
    <source>
        <dbReference type="ARBA" id="ARBA00022679"/>
    </source>
</evidence>
<keyword evidence="9" id="KW-0460">Magnesium</keyword>
<evidence type="ECO:0000256" key="10">
    <source>
        <dbReference type="ARBA" id="ARBA00022908"/>
    </source>
</evidence>
<reference evidence="16" key="1">
    <citation type="journal article" date="2022" name="Int. J. Mol. Sci.">
        <title>Draft Genome of Tanacetum Coccineum: Genomic Comparison of Closely Related Tanacetum-Family Plants.</title>
        <authorList>
            <person name="Yamashiro T."/>
            <person name="Shiraishi A."/>
            <person name="Nakayama K."/>
            <person name="Satake H."/>
        </authorList>
    </citation>
    <scope>NUCLEOTIDE SEQUENCE</scope>
</reference>
<keyword evidence="8" id="KW-0378">Hydrolase</keyword>
<dbReference type="GO" id="GO:0003964">
    <property type="term" value="F:RNA-directed DNA polymerase activity"/>
    <property type="evidence" value="ECO:0007669"/>
    <property type="project" value="UniProtKB-KW"/>
</dbReference>
<keyword evidence="13" id="KW-0238">DNA-binding</keyword>
<keyword evidence="17" id="KW-1185">Reference proteome</keyword>
<dbReference type="Gene3D" id="3.30.420.10">
    <property type="entry name" value="Ribonuclease H-like superfamily/Ribonuclease H"/>
    <property type="match status" value="1"/>
</dbReference>
<dbReference type="InterPro" id="IPR041588">
    <property type="entry name" value="Integrase_H2C2"/>
</dbReference>
<evidence type="ECO:0000256" key="14">
    <source>
        <dbReference type="ARBA" id="ARBA00023172"/>
    </source>
</evidence>
<evidence type="ECO:0000256" key="11">
    <source>
        <dbReference type="ARBA" id="ARBA00022918"/>
    </source>
</evidence>
<evidence type="ECO:0000256" key="8">
    <source>
        <dbReference type="ARBA" id="ARBA00022801"/>
    </source>
</evidence>
<dbReference type="Pfam" id="PF24626">
    <property type="entry name" value="SH3_Tf2-1"/>
    <property type="match status" value="1"/>
</dbReference>
<name>A0ABQ4WU22_9ASTR</name>
<dbReference type="InterPro" id="IPR043502">
    <property type="entry name" value="DNA/RNA_pol_sf"/>
</dbReference>
<proteinExistence type="predicted"/>
<dbReference type="Gene3D" id="3.10.20.370">
    <property type="match status" value="1"/>
</dbReference>
<keyword evidence="14" id="KW-0233">DNA recombination</keyword>
<dbReference type="Gene3D" id="1.10.340.70">
    <property type="match status" value="1"/>
</dbReference>
<evidence type="ECO:0000256" key="13">
    <source>
        <dbReference type="ARBA" id="ARBA00023125"/>
    </source>
</evidence>
<keyword evidence="5" id="KW-0479">Metal-binding</keyword>
<keyword evidence="2" id="KW-0808">Transferase</keyword>
<comment type="caution">
    <text evidence="16">The sequence shown here is derived from an EMBL/GenBank/DDBJ whole genome shotgun (WGS) entry which is preliminary data.</text>
</comment>
<reference evidence="16" key="2">
    <citation type="submission" date="2022-01" db="EMBL/GenBank/DDBJ databases">
        <authorList>
            <person name="Yamashiro T."/>
            <person name="Shiraishi A."/>
            <person name="Satake H."/>
            <person name="Nakayama K."/>
        </authorList>
    </citation>
    <scope>NUCLEOTIDE SEQUENCE</scope>
</reference>
<dbReference type="Proteomes" id="UP001151760">
    <property type="component" value="Unassembled WGS sequence"/>
</dbReference>
<keyword evidence="1" id="KW-0645">Protease</keyword>
<organism evidence="16 17">
    <name type="scientific">Tanacetum coccineum</name>
    <dbReference type="NCBI Taxonomy" id="301880"/>
    <lineage>
        <taxon>Eukaryota</taxon>
        <taxon>Viridiplantae</taxon>
        <taxon>Streptophyta</taxon>
        <taxon>Embryophyta</taxon>
        <taxon>Tracheophyta</taxon>
        <taxon>Spermatophyta</taxon>
        <taxon>Magnoliopsida</taxon>
        <taxon>eudicotyledons</taxon>
        <taxon>Gunneridae</taxon>
        <taxon>Pentapetalae</taxon>
        <taxon>asterids</taxon>
        <taxon>campanulids</taxon>
        <taxon>Asterales</taxon>
        <taxon>Asteraceae</taxon>
        <taxon>Asteroideae</taxon>
        <taxon>Anthemideae</taxon>
        <taxon>Anthemidinae</taxon>
        <taxon>Tanacetum</taxon>
    </lineage>
</organism>
<keyword evidence="11 16" id="KW-0695">RNA-directed DNA polymerase</keyword>
<dbReference type="EMBL" id="BQNB010008918">
    <property type="protein sequence ID" value="GJS56161.1"/>
    <property type="molecule type" value="Genomic_DNA"/>
</dbReference>
<keyword evidence="10" id="KW-0229">DNA integration</keyword>
<evidence type="ECO:0000256" key="5">
    <source>
        <dbReference type="ARBA" id="ARBA00022723"/>
    </source>
</evidence>
<dbReference type="PANTHER" id="PTHR37984">
    <property type="entry name" value="PROTEIN CBG26694"/>
    <property type="match status" value="1"/>
</dbReference>
<evidence type="ECO:0000313" key="17">
    <source>
        <dbReference type="Proteomes" id="UP001151760"/>
    </source>
</evidence>
<sequence>GEKEETAFQLIKQKLCSAPILALPKGSKNFIVYCDASHKGLGAVLMQNEKVIAYASRQLKIQEKNYTTYDLELGAVVFALKMWRHYLYRTRCTVFTDHKSFQHILDQKELNMRQRRWLELLSDYDCDIRCHPGKPNVVADALSRKERVKPLRVRALVMSIGLNLPKQILEAQTEALKPKNLTAEDVGGMLQQDLTKERLKSRADRTLCLNNRSWLPCYGNLRTLVMHESHKSKYSIHPGSDKMYQDLKQLYWWPNMKANIATYVSKCLTCSKVKVEHQKPSGLLVQPEIPEWKWEKITKDFITKLPKTENGYDIIWVIVDHLTKSAHFLPMRETGPMEKLMKLYMKEVVTRHGVPVSIISDRDGRFTSLFWQALHKALGTRLDMSTAYHPETDGQSERTIQTLEDMLRACVLDFGKSWDRHLPLVEFSYNNSYHTSIKAAPFEALYGRKCRSPVCWAEVGDAQLTGPAIIHETTEKIVQIKSRIQAARDRQKSYANIRRKPMVFQVGDKVMLKVSPWKGVVRFGKRGKLNPRYVGPFKVIERVGTVAYKLELPQQLSRVHNTFHVSNLKKCLSDESLVIPLEELRVDDKLHFVEEPVEVMDREIKQLKRSRIPIIKVRWNSKRGPEFTWECEDQFKQKYPHLFTKTEPSSGAAS</sequence>
<feature type="domain" description="Integrase catalytic" evidence="15">
    <location>
        <begin position="286"/>
        <end position="449"/>
    </location>
</feature>
<dbReference type="InterPro" id="IPR012337">
    <property type="entry name" value="RNaseH-like_sf"/>
</dbReference>
<dbReference type="InterPro" id="IPR001584">
    <property type="entry name" value="Integrase_cat-core"/>
</dbReference>
<evidence type="ECO:0000313" key="16">
    <source>
        <dbReference type="EMBL" id="GJS56161.1"/>
    </source>
</evidence>
<dbReference type="PROSITE" id="PS50994">
    <property type="entry name" value="INTEGRASE"/>
    <property type="match status" value="1"/>
</dbReference>
<evidence type="ECO:0000256" key="1">
    <source>
        <dbReference type="ARBA" id="ARBA00022670"/>
    </source>
</evidence>